<evidence type="ECO:0000256" key="8">
    <source>
        <dbReference type="SAM" id="Phobius"/>
    </source>
</evidence>
<evidence type="ECO:0000256" key="7">
    <source>
        <dbReference type="SAM" id="MobiDB-lite"/>
    </source>
</evidence>
<dbReference type="Pfam" id="PF00535">
    <property type="entry name" value="Glycos_transf_2"/>
    <property type="match status" value="1"/>
</dbReference>
<evidence type="ECO:0000256" key="6">
    <source>
        <dbReference type="ARBA" id="ARBA00023136"/>
    </source>
</evidence>
<feature type="transmembrane region" description="Helical" evidence="8">
    <location>
        <begin position="561"/>
        <end position="581"/>
    </location>
</feature>
<name>A0ABY1P987_9RHOB</name>
<feature type="transmembrane region" description="Helical" evidence="8">
    <location>
        <begin position="537"/>
        <end position="555"/>
    </location>
</feature>
<dbReference type="RefSeq" id="WP_283426907.1">
    <property type="nucleotide sequence ID" value="NZ_FXTY01000006.1"/>
</dbReference>
<dbReference type="InterPro" id="IPR050321">
    <property type="entry name" value="Glycosyltr_2/OpgH_subfam"/>
</dbReference>
<evidence type="ECO:0000256" key="5">
    <source>
        <dbReference type="ARBA" id="ARBA00022989"/>
    </source>
</evidence>
<keyword evidence="4 8" id="KW-0812">Transmembrane</keyword>
<keyword evidence="5 8" id="KW-1133">Transmembrane helix</keyword>
<evidence type="ECO:0000256" key="4">
    <source>
        <dbReference type="ARBA" id="ARBA00022692"/>
    </source>
</evidence>
<protein>
    <submittedName>
        <fullName evidence="10">Cellulose synthase (UDP-forming)</fullName>
    </submittedName>
</protein>
<keyword evidence="3" id="KW-0808">Transferase</keyword>
<dbReference type="EMBL" id="FXTY01000006">
    <property type="protein sequence ID" value="SMP28505.1"/>
    <property type="molecule type" value="Genomic_DNA"/>
</dbReference>
<dbReference type="InterPro" id="IPR029044">
    <property type="entry name" value="Nucleotide-diphossugar_trans"/>
</dbReference>
<dbReference type="SUPFAM" id="SSF53448">
    <property type="entry name" value="Nucleotide-diphospho-sugar transferases"/>
    <property type="match status" value="1"/>
</dbReference>
<keyword evidence="2" id="KW-0328">Glycosyltransferase</keyword>
<evidence type="ECO:0000256" key="1">
    <source>
        <dbReference type="ARBA" id="ARBA00004141"/>
    </source>
</evidence>
<feature type="region of interest" description="Disordered" evidence="7">
    <location>
        <begin position="595"/>
        <end position="619"/>
    </location>
</feature>
<dbReference type="PANTHER" id="PTHR43867:SF2">
    <property type="entry name" value="CELLULOSE SYNTHASE CATALYTIC SUBUNIT A [UDP-FORMING]"/>
    <property type="match status" value="1"/>
</dbReference>
<keyword evidence="6 8" id="KW-0472">Membrane</keyword>
<feature type="transmembrane region" description="Helical" evidence="8">
    <location>
        <begin position="57"/>
        <end position="78"/>
    </location>
</feature>
<dbReference type="InterPro" id="IPR001173">
    <property type="entry name" value="Glyco_trans_2-like"/>
</dbReference>
<evidence type="ECO:0000313" key="10">
    <source>
        <dbReference type="EMBL" id="SMP28505.1"/>
    </source>
</evidence>
<feature type="transmembrane region" description="Helical" evidence="8">
    <location>
        <begin position="26"/>
        <end position="45"/>
    </location>
</feature>
<reference evidence="10 11" key="1">
    <citation type="submission" date="2017-05" db="EMBL/GenBank/DDBJ databases">
        <authorList>
            <person name="Varghese N."/>
            <person name="Submissions S."/>
        </authorList>
    </citation>
    <scope>NUCLEOTIDE SEQUENCE [LARGE SCALE GENOMIC DNA]</scope>
    <source>
        <strain evidence="10 11">DSM 29734</strain>
    </source>
</reference>
<feature type="compositionally biased region" description="Low complexity" evidence="7">
    <location>
        <begin position="599"/>
        <end position="613"/>
    </location>
</feature>
<keyword evidence="11" id="KW-1185">Reference proteome</keyword>
<evidence type="ECO:0000259" key="9">
    <source>
        <dbReference type="Pfam" id="PF00535"/>
    </source>
</evidence>
<evidence type="ECO:0000256" key="2">
    <source>
        <dbReference type="ARBA" id="ARBA00022676"/>
    </source>
</evidence>
<sequence>MTKPYFEQFSHRQAPIYAPLGSCRRWVWNFLAGATIAAGAAYLHWRWTASLNSDAFVFSVCVATAESLFFLGTSLFYFDIWDEGDTPFGAVWDDNPWRTPQSTTTTVDIFVTTYDEPLDVVGPSLEAAAAVYVPDGVRVRVCLLDDGDRAGMALEADRRGISYFARQTNEGFKAGNLRHALLRTSGDFVVICDADTRLLPSFLQNTMGYFRDPNVAWVQTPHWFYDLPEGESWHRWVTRQSPRWIRACPRTARWCSRVIARVLTWMSGKNRVGRDPFLSDPSVFFDVIQRRRNRNGASFCCGAASIHRREAVFDAALRDKTQSVSKAAAKSRLNTQACLSAHPLQPYRFHVSEDLYTSILIHADQAARWTSVYHPQVEARMLSPWCMTAWAAQRLKYAGGTFDIAIWDNPLFRKGLNWRQKLHYGATFWSYLSILWAPVLLLAPVVSLATGWAPVSAFSVEFFQRFLPAVVLGELAMVAACKGHAIGAGRVMAVVALPVQLRALYCVLRRQTPQFAPTPKLPNAGGTPNMRHVWPHVTLLGVMGGAAVLGVWQTAQHVPGYSASLLWVNLFWLGVNMSFVVRAVQMARWRPPAHLSQDHTTVSQQSTTEVQHVAHSYSN</sequence>
<feature type="transmembrane region" description="Helical" evidence="8">
    <location>
        <begin position="428"/>
        <end position="450"/>
    </location>
</feature>
<comment type="caution">
    <text evidence="10">The sequence shown here is derived from an EMBL/GenBank/DDBJ whole genome shotgun (WGS) entry which is preliminary data.</text>
</comment>
<dbReference type="PANTHER" id="PTHR43867">
    <property type="entry name" value="CELLULOSE SYNTHASE CATALYTIC SUBUNIT A [UDP-FORMING]"/>
    <property type="match status" value="1"/>
</dbReference>
<accession>A0ABY1P987</accession>
<proteinExistence type="predicted"/>
<gene>
    <name evidence="10" type="ORF">SAMN06265373_10651</name>
</gene>
<evidence type="ECO:0000256" key="3">
    <source>
        <dbReference type="ARBA" id="ARBA00022679"/>
    </source>
</evidence>
<feature type="domain" description="Glycosyltransferase 2-like" evidence="9">
    <location>
        <begin position="109"/>
        <end position="242"/>
    </location>
</feature>
<comment type="subcellular location">
    <subcellularLocation>
        <location evidence="1">Membrane</location>
        <topology evidence="1">Multi-pass membrane protein</topology>
    </subcellularLocation>
</comment>
<organism evidence="10 11">
    <name type="scientific">Shimia sagamensis</name>
    <dbReference type="NCBI Taxonomy" id="1566352"/>
    <lineage>
        <taxon>Bacteria</taxon>
        <taxon>Pseudomonadati</taxon>
        <taxon>Pseudomonadota</taxon>
        <taxon>Alphaproteobacteria</taxon>
        <taxon>Rhodobacterales</taxon>
        <taxon>Roseobacteraceae</taxon>
    </lineage>
</organism>
<dbReference type="Gene3D" id="3.90.550.10">
    <property type="entry name" value="Spore Coat Polysaccharide Biosynthesis Protein SpsA, Chain A"/>
    <property type="match status" value="1"/>
</dbReference>
<dbReference type="Proteomes" id="UP001157961">
    <property type="component" value="Unassembled WGS sequence"/>
</dbReference>
<evidence type="ECO:0000313" key="11">
    <source>
        <dbReference type="Proteomes" id="UP001157961"/>
    </source>
</evidence>